<keyword evidence="5" id="KW-1185">Reference proteome</keyword>
<dbReference type="InterPro" id="IPR001509">
    <property type="entry name" value="Epimerase_deHydtase"/>
</dbReference>
<protein>
    <submittedName>
        <fullName evidence="4">Nucleoside-diphosphate-sugar epimerase</fullName>
    </submittedName>
</protein>
<dbReference type="PANTHER" id="PTHR10366:SF564">
    <property type="entry name" value="STEROL-4-ALPHA-CARBOXYLATE 3-DEHYDROGENASE, DECARBOXYLATING"/>
    <property type="match status" value="1"/>
</dbReference>
<dbReference type="Proteomes" id="UP000323136">
    <property type="component" value="Unassembled WGS sequence"/>
</dbReference>
<dbReference type="InterPro" id="IPR050425">
    <property type="entry name" value="NAD(P)_dehydrat-like"/>
</dbReference>
<feature type="domain" description="NAD-dependent epimerase/dehydratase" evidence="3">
    <location>
        <begin position="10"/>
        <end position="245"/>
    </location>
</feature>
<dbReference type="InterPro" id="IPR036291">
    <property type="entry name" value="NAD(P)-bd_dom_sf"/>
</dbReference>
<comment type="similarity">
    <text evidence="2">Belongs to the NAD(P)-dependent epimerase/dehydratase family. Dihydroflavonol-4-reductase subfamily.</text>
</comment>
<dbReference type="EMBL" id="VNIA01000003">
    <property type="protein sequence ID" value="TYP98336.1"/>
    <property type="molecule type" value="Genomic_DNA"/>
</dbReference>
<evidence type="ECO:0000256" key="1">
    <source>
        <dbReference type="ARBA" id="ARBA00023002"/>
    </source>
</evidence>
<dbReference type="GO" id="GO:0016616">
    <property type="term" value="F:oxidoreductase activity, acting on the CH-OH group of donors, NAD or NADP as acceptor"/>
    <property type="evidence" value="ECO:0007669"/>
    <property type="project" value="TreeGrafter"/>
</dbReference>
<dbReference type="OrthoDB" id="9778052at2"/>
<sequence>MKTIDKTKPILVTGATGYIASWLVKKLLDEGLTVHAAVRNPNNDTKTKPLNKLAANTKGKIKYFKTNLLVKGSYNEAMKGCELIFHTASPFKTKIKDPQKELIDPALLGTINVLGEANKHDSVKRIVLTSSCSAIGHDASARLKSKNQELTEENWEETASLSYQPYAYSKMLAEKEAWEIFKSQNKWDLVVINPCLVMGPALNGVANTSTSISILKMFGDGTLKNGVPNSGTGVVDIRDVAQAHYNAGFIPSASGRYIVAGTNTSFLEMSQILYKKFGDSYKIPTKILPKWLIMIIGPLIDNQISRKWVRNNVNVDWKANNSKSIRELNMKYRPLEETMIDAFQYLIDSKIIGN</sequence>
<gene>
    <name evidence="4" type="ORF">C7447_103512</name>
</gene>
<dbReference type="RefSeq" id="WP_148870641.1">
    <property type="nucleotide sequence ID" value="NZ_VNIA01000003.1"/>
</dbReference>
<accession>A0A5S5DTK3</accession>
<comment type="caution">
    <text evidence="4">The sequence shown here is derived from an EMBL/GenBank/DDBJ whole genome shotgun (WGS) entry which is preliminary data.</text>
</comment>
<dbReference type="Gene3D" id="3.40.50.720">
    <property type="entry name" value="NAD(P)-binding Rossmann-like Domain"/>
    <property type="match status" value="1"/>
</dbReference>
<evidence type="ECO:0000259" key="3">
    <source>
        <dbReference type="Pfam" id="PF01370"/>
    </source>
</evidence>
<organism evidence="4 5">
    <name type="scientific">Tenacibaculum adriaticum</name>
    <dbReference type="NCBI Taxonomy" id="413713"/>
    <lineage>
        <taxon>Bacteria</taxon>
        <taxon>Pseudomonadati</taxon>
        <taxon>Bacteroidota</taxon>
        <taxon>Flavobacteriia</taxon>
        <taxon>Flavobacteriales</taxon>
        <taxon>Flavobacteriaceae</taxon>
        <taxon>Tenacibaculum</taxon>
    </lineage>
</organism>
<evidence type="ECO:0000256" key="2">
    <source>
        <dbReference type="ARBA" id="ARBA00023445"/>
    </source>
</evidence>
<dbReference type="Pfam" id="PF01370">
    <property type="entry name" value="Epimerase"/>
    <property type="match status" value="1"/>
</dbReference>
<dbReference type="FunFam" id="3.40.50.720:FF:000336">
    <property type="entry name" value="Aldehyde reductase"/>
    <property type="match status" value="1"/>
</dbReference>
<proteinExistence type="inferred from homology"/>
<dbReference type="AlphaFoldDB" id="A0A5S5DTK3"/>
<evidence type="ECO:0000313" key="4">
    <source>
        <dbReference type="EMBL" id="TYP98336.1"/>
    </source>
</evidence>
<name>A0A5S5DTK3_9FLAO</name>
<keyword evidence="1" id="KW-0560">Oxidoreductase</keyword>
<evidence type="ECO:0000313" key="5">
    <source>
        <dbReference type="Proteomes" id="UP000323136"/>
    </source>
</evidence>
<reference evidence="4 5" key="1">
    <citation type="submission" date="2019-07" db="EMBL/GenBank/DDBJ databases">
        <title>Genomic Encyclopedia of Type Strains, Phase IV (KMG-IV): sequencing the most valuable type-strain genomes for metagenomic binning, comparative biology and taxonomic classification.</title>
        <authorList>
            <person name="Goeker M."/>
        </authorList>
    </citation>
    <scope>NUCLEOTIDE SEQUENCE [LARGE SCALE GENOMIC DNA]</scope>
    <source>
        <strain evidence="4 5">DSM 18961</strain>
    </source>
</reference>
<dbReference type="SUPFAM" id="SSF51735">
    <property type="entry name" value="NAD(P)-binding Rossmann-fold domains"/>
    <property type="match status" value="1"/>
</dbReference>
<dbReference type="PANTHER" id="PTHR10366">
    <property type="entry name" value="NAD DEPENDENT EPIMERASE/DEHYDRATASE"/>
    <property type="match status" value="1"/>
</dbReference>